<dbReference type="CDD" id="cd00165">
    <property type="entry name" value="S4"/>
    <property type="match status" value="1"/>
</dbReference>
<dbReference type="HOGENOM" id="CLU_097281_0_0_1"/>
<sequence>MKKIIKKVNFLDWKSTNTSREHLVISKYNLKDRDEYVKYNSIVGKIRKLSELLSRLPDSSYNKNHISTKLIASLYDLGIIKNRKLVDCTKITVSDFCVRRLPILMKRNKMIENASDATRFIEHGHVRLGHKVILEPDIIISKSMEDFIDWVDTSKIKKKINSYNENIDDY</sequence>
<dbReference type="GO" id="GO:0034457">
    <property type="term" value="C:Mpp10 complex"/>
    <property type="evidence" value="ECO:0007669"/>
    <property type="project" value="EnsemblFungi"/>
</dbReference>
<dbReference type="Proteomes" id="UP000053780">
    <property type="component" value="Unassembled WGS sequence"/>
</dbReference>
<dbReference type="PROSITE" id="PS50889">
    <property type="entry name" value="S4"/>
    <property type="match status" value="1"/>
</dbReference>
<dbReference type="GO" id="GO:0019843">
    <property type="term" value="F:rRNA binding"/>
    <property type="evidence" value="ECO:0007669"/>
    <property type="project" value="InterPro"/>
</dbReference>
<evidence type="ECO:0000256" key="5">
    <source>
        <dbReference type="ARBA" id="ARBA00023242"/>
    </source>
</evidence>
<dbReference type="AlphaFoldDB" id="T0L2F3"/>
<dbReference type="GO" id="GO:0042274">
    <property type="term" value="P:ribosomal small subunit biogenesis"/>
    <property type="evidence" value="ECO:0007669"/>
    <property type="project" value="EnsemblFungi"/>
</dbReference>
<dbReference type="Pfam" id="PF01479">
    <property type="entry name" value="S4"/>
    <property type="match status" value="1"/>
</dbReference>
<keyword evidence="3" id="KW-0690">Ribosome biogenesis</keyword>
<dbReference type="InterPro" id="IPR002942">
    <property type="entry name" value="S4_RNA-bd"/>
</dbReference>
<comment type="similarity">
    <text evidence="2">Belongs to the universal ribosomal protein uS4 family.</text>
</comment>
<dbReference type="VEuPathDB" id="MicrosporidiaDB:NAPIS_ORF00706"/>
<accession>T0L2F3</accession>
<comment type="subcellular location">
    <subcellularLocation>
        <location evidence="1">Nucleus</location>
        <location evidence="1">Nucleolus</location>
    </subcellularLocation>
</comment>
<dbReference type="SUPFAM" id="SSF55174">
    <property type="entry name" value="Alpha-L RNA-binding motif"/>
    <property type="match status" value="1"/>
</dbReference>
<dbReference type="GO" id="GO:0032040">
    <property type="term" value="C:small-subunit processome"/>
    <property type="evidence" value="ECO:0007669"/>
    <property type="project" value="EnsemblFungi"/>
</dbReference>
<dbReference type="GO" id="GO:0140691">
    <property type="term" value="F:RNA folding chaperone"/>
    <property type="evidence" value="ECO:0007669"/>
    <property type="project" value="EnsemblFungi"/>
</dbReference>
<dbReference type="PANTHER" id="PTHR11831:SF1">
    <property type="entry name" value="U3 SMALL NUCLEOLAR RIBONUCLEOPROTEIN PROTEIN IMP3"/>
    <property type="match status" value="1"/>
</dbReference>
<keyword evidence="6 9" id="KW-0687">Ribonucleoprotein</keyword>
<feature type="domain" description="Small ribosomal subunit protein uS4 N-terminal" evidence="8">
    <location>
        <begin position="3"/>
        <end position="98"/>
    </location>
</feature>
<organism evidence="9 10">
    <name type="scientific">Vairimorpha apis BRL 01</name>
    <dbReference type="NCBI Taxonomy" id="1037528"/>
    <lineage>
        <taxon>Eukaryota</taxon>
        <taxon>Fungi</taxon>
        <taxon>Fungi incertae sedis</taxon>
        <taxon>Microsporidia</taxon>
        <taxon>Nosematidae</taxon>
        <taxon>Vairimorpha</taxon>
    </lineage>
</organism>
<evidence type="ECO:0000256" key="1">
    <source>
        <dbReference type="ARBA" id="ARBA00004604"/>
    </source>
</evidence>
<evidence type="ECO:0000313" key="9">
    <source>
        <dbReference type="EMBL" id="EQB61722.1"/>
    </source>
</evidence>
<evidence type="ECO:0000256" key="4">
    <source>
        <dbReference type="ARBA" id="ARBA00022884"/>
    </source>
</evidence>
<evidence type="ECO:0000256" key="6">
    <source>
        <dbReference type="ARBA" id="ARBA00023274"/>
    </source>
</evidence>
<evidence type="ECO:0000259" key="8">
    <source>
        <dbReference type="SMART" id="SM01390"/>
    </source>
</evidence>
<proteinExistence type="inferred from homology"/>
<dbReference type="OrthoDB" id="10248812at2759"/>
<keyword evidence="5" id="KW-0539">Nucleus</keyword>
<name>T0L2F3_9MICR</name>
<dbReference type="PANTHER" id="PTHR11831">
    <property type="entry name" value="30S 40S RIBOSOMAL PROTEIN"/>
    <property type="match status" value="1"/>
</dbReference>
<keyword evidence="4 7" id="KW-0694">RNA-binding</keyword>
<evidence type="ECO:0000313" key="10">
    <source>
        <dbReference type="Proteomes" id="UP000053780"/>
    </source>
</evidence>
<evidence type="ECO:0000256" key="7">
    <source>
        <dbReference type="PROSITE-ProRule" id="PRU00182"/>
    </source>
</evidence>
<evidence type="ECO:0000256" key="2">
    <source>
        <dbReference type="ARBA" id="ARBA00007465"/>
    </source>
</evidence>
<protein>
    <submittedName>
        <fullName evidence="9">U3 small nucleolar ribonucleoprotein</fullName>
    </submittedName>
</protein>
<dbReference type="InterPro" id="IPR001912">
    <property type="entry name" value="Ribosomal_uS4_N"/>
</dbReference>
<dbReference type="EMBL" id="KE647102">
    <property type="protein sequence ID" value="EQB61722.1"/>
    <property type="molecule type" value="Genomic_DNA"/>
</dbReference>
<dbReference type="Pfam" id="PF00163">
    <property type="entry name" value="Ribosomal_S4"/>
    <property type="match status" value="1"/>
</dbReference>
<dbReference type="InterPro" id="IPR022801">
    <property type="entry name" value="Ribosomal_uS4"/>
</dbReference>
<dbReference type="GO" id="GO:0006364">
    <property type="term" value="P:rRNA processing"/>
    <property type="evidence" value="ECO:0007669"/>
    <property type="project" value="EnsemblFungi"/>
</dbReference>
<dbReference type="SMART" id="SM01390">
    <property type="entry name" value="Ribosomal_S4"/>
    <property type="match status" value="1"/>
</dbReference>
<gene>
    <name evidence="9" type="ORF">NAPIS_ORF00706</name>
</gene>
<reference evidence="9 10" key="1">
    <citation type="journal article" date="2013" name="BMC Genomics">
        <title>Genome sequencing and comparative genomics of honey bee microsporidia, Nosema apis reveal novel insights into host-parasite interactions.</title>
        <authorList>
            <person name="Chen Yp."/>
            <person name="Pettis J.S."/>
            <person name="Zhao Y."/>
            <person name="Liu X."/>
            <person name="Tallon L.J."/>
            <person name="Sadzewicz L.D."/>
            <person name="Li R."/>
            <person name="Zheng H."/>
            <person name="Huang S."/>
            <person name="Zhang X."/>
            <person name="Hamilton M.C."/>
            <person name="Pernal S.F."/>
            <person name="Melathopoulos A.P."/>
            <person name="Yan X."/>
            <person name="Evans J.D."/>
        </authorList>
    </citation>
    <scope>NUCLEOTIDE SEQUENCE [LARGE SCALE GENOMIC DNA]</scope>
    <source>
        <strain evidence="9 10">BRL 01</strain>
    </source>
</reference>
<dbReference type="GO" id="GO:0030515">
    <property type="term" value="F:snoRNA binding"/>
    <property type="evidence" value="ECO:0007669"/>
    <property type="project" value="EnsemblFungi"/>
</dbReference>
<keyword evidence="10" id="KW-1185">Reference proteome</keyword>
<evidence type="ECO:0000256" key="3">
    <source>
        <dbReference type="ARBA" id="ARBA00022517"/>
    </source>
</evidence>